<organism evidence="1 2">
    <name type="scientific">Entomophthora muscae</name>
    <dbReference type="NCBI Taxonomy" id="34485"/>
    <lineage>
        <taxon>Eukaryota</taxon>
        <taxon>Fungi</taxon>
        <taxon>Fungi incertae sedis</taxon>
        <taxon>Zoopagomycota</taxon>
        <taxon>Entomophthoromycotina</taxon>
        <taxon>Entomophthoromycetes</taxon>
        <taxon>Entomophthorales</taxon>
        <taxon>Entomophthoraceae</taxon>
        <taxon>Entomophthora</taxon>
    </lineage>
</organism>
<evidence type="ECO:0000313" key="1">
    <source>
        <dbReference type="EMBL" id="KAJ9073426.1"/>
    </source>
</evidence>
<accession>A0ACC2TFW4</accession>
<reference evidence="1" key="1">
    <citation type="submission" date="2022-04" db="EMBL/GenBank/DDBJ databases">
        <title>Genome of the entomopathogenic fungus Entomophthora muscae.</title>
        <authorList>
            <person name="Elya C."/>
            <person name="Lovett B.R."/>
            <person name="Lee E."/>
            <person name="Macias A.M."/>
            <person name="Hajek A.E."/>
            <person name="De Bivort B.L."/>
            <person name="Kasson M.T."/>
            <person name="De Fine Licht H.H."/>
            <person name="Stajich J.E."/>
        </authorList>
    </citation>
    <scope>NUCLEOTIDE SEQUENCE</scope>
    <source>
        <strain evidence="1">Berkeley</strain>
    </source>
</reference>
<keyword evidence="2" id="KW-1185">Reference proteome</keyword>
<name>A0ACC2TFW4_9FUNG</name>
<dbReference type="Proteomes" id="UP001165960">
    <property type="component" value="Unassembled WGS sequence"/>
</dbReference>
<comment type="caution">
    <text evidence="1">The sequence shown here is derived from an EMBL/GenBank/DDBJ whole genome shotgun (WGS) entry which is preliminary data.</text>
</comment>
<evidence type="ECO:0000313" key="2">
    <source>
        <dbReference type="Proteomes" id="UP001165960"/>
    </source>
</evidence>
<gene>
    <name evidence="1" type="ORF">DSO57_1016662</name>
</gene>
<proteinExistence type="predicted"/>
<protein>
    <submittedName>
        <fullName evidence="1">Uncharacterized protein</fullName>
    </submittedName>
</protein>
<dbReference type="EMBL" id="QTSX02002908">
    <property type="protein sequence ID" value="KAJ9073426.1"/>
    <property type="molecule type" value="Genomic_DNA"/>
</dbReference>
<sequence length="91" mass="10207">MSTNNSNQTFLRQVYQGLMASITAKDCKVFMCMLRSSQVFFLNQLLPPNSRQLWAQDCNTTVAGLERSTVTHVEGEEDTDSIFAETEAPLV</sequence>